<name>A0A1L7WZQ3_9HELO</name>
<keyword evidence="2" id="KW-1185">Reference proteome</keyword>
<dbReference type="AlphaFoldDB" id="A0A1L7WZQ3"/>
<reference evidence="1 2" key="1">
    <citation type="submission" date="2016-03" db="EMBL/GenBank/DDBJ databases">
        <authorList>
            <person name="Ploux O."/>
        </authorList>
    </citation>
    <scope>NUCLEOTIDE SEQUENCE [LARGE SCALE GENOMIC DNA]</scope>
    <source>
        <strain evidence="1 2">UAMH 11012</strain>
    </source>
</reference>
<protein>
    <submittedName>
        <fullName evidence="1">Uncharacterized protein</fullName>
    </submittedName>
</protein>
<dbReference type="EMBL" id="FJOG01000011">
    <property type="protein sequence ID" value="CZR58253.1"/>
    <property type="molecule type" value="Genomic_DNA"/>
</dbReference>
<dbReference type="InterPro" id="IPR050977">
    <property type="entry name" value="Fungal_Meroterpenoid_Isomerase"/>
</dbReference>
<evidence type="ECO:0000313" key="1">
    <source>
        <dbReference type="EMBL" id="CZR58253.1"/>
    </source>
</evidence>
<sequence length="130" mass="14751">MPTITATSTAYARSATKRVCTAPEPPTVKSLDRNNDEYMMFNVEVFKLLHTYHATITDVVVDEVSKKVVLSVEAIATADAGDYENEYVIKLGMTEDGRKVVDQYDFIDSQRMIEWMAKLGDFAKESWEKK</sequence>
<organism evidence="1 2">
    <name type="scientific">Phialocephala subalpina</name>
    <dbReference type="NCBI Taxonomy" id="576137"/>
    <lineage>
        <taxon>Eukaryota</taxon>
        <taxon>Fungi</taxon>
        <taxon>Dikarya</taxon>
        <taxon>Ascomycota</taxon>
        <taxon>Pezizomycotina</taxon>
        <taxon>Leotiomycetes</taxon>
        <taxon>Helotiales</taxon>
        <taxon>Mollisiaceae</taxon>
        <taxon>Phialocephala</taxon>
        <taxon>Phialocephala fortinii species complex</taxon>
    </lineage>
</organism>
<accession>A0A1L7WZQ3</accession>
<dbReference type="Proteomes" id="UP000184330">
    <property type="component" value="Unassembled WGS sequence"/>
</dbReference>
<gene>
    <name evidence="1" type="ORF">PAC_08144</name>
</gene>
<proteinExistence type="predicted"/>
<dbReference type="OrthoDB" id="3758478at2759"/>
<dbReference type="PANTHER" id="PTHR39598">
    <property type="entry name" value="AUSTINOL SYNTHESIS PROTEIN F-RELATED"/>
    <property type="match status" value="1"/>
</dbReference>
<evidence type="ECO:0000313" key="2">
    <source>
        <dbReference type="Proteomes" id="UP000184330"/>
    </source>
</evidence>
<dbReference type="PANTHER" id="PTHR39598:SF1">
    <property type="entry name" value="AUSTINOID BIOSYNTHESIS CLUSTERS PROTEIN F-RELATED"/>
    <property type="match status" value="1"/>
</dbReference>